<dbReference type="InterPro" id="IPR001878">
    <property type="entry name" value="Znf_CCHC"/>
</dbReference>
<organism evidence="5 6">
    <name type="scientific">Panicum virgatum</name>
    <name type="common">Blackwell switchgrass</name>
    <dbReference type="NCBI Taxonomy" id="38727"/>
    <lineage>
        <taxon>Eukaryota</taxon>
        <taxon>Viridiplantae</taxon>
        <taxon>Streptophyta</taxon>
        <taxon>Embryophyta</taxon>
        <taxon>Tracheophyta</taxon>
        <taxon>Spermatophyta</taxon>
        <taxon>Magnoliopsida</taxon>
        <taxon>Liliopsida</taxon>
        <taxon>Poales</taxon>
        <taxon>Poaceae</taxon>
        <taxon>PACMAD clade</taxon>
        <taxon>Panicoideae</taxon>
        <taxon>Panicodae</taxon>
        <taxon>Paniceae</taxon>
        <taxon>Panicinae</taxon>
        <taxon>Panicum</taxon>
        <taxon>Panicum sect. Hiantes</taxon>
    </lineage>
</organism>
<feature type="coiled-coil region" evidence="2">
    <location>
        <begin position="290"/>
        <end position="378"/>
    </location>
</feature>
<keyword evidence="1" id="KW-0863">Zinc-finger</keyword>
<feature type="compositionally biased region" description="Basic and acidic residues" evidence="3">
    <location>
        <begin position="166"/>
        <end position="194"/>
    </location>
</feature>
<feature type="domain" description="CCHC-type" evidence="4">
    <location>
        <begin position="146"/>
        <end position="163"/>
    </location>
</feature>
<evidence type="ECO:0000256" key="3">
    <source>
        <dbReference type="SAM" id="MobiDB-lite"/>
    </source>
</evidence>
<keyword evidence="1" id="KW-0862">Zinc</keyword>
<gene>
    <name evidence="5" type="ORF">PVAP13_1KG354105</name>
</gene>
<dbReference type="InterPro" id="IPR036875">
    <property type="entry name" value="Znf_CCHC_sf"/>
</dbReference>
<protein>
    <recommendedName>
        <fullName evidence="4">CCHC-type domain-containing protein</fullName>
    </recommendedName>
</protein>
<dbReference type="GO" id="GO:0008270">
    <property type="term" value="F:zinc ion binding"/>
    <property type="evidence" value="ECO:0007669"/>
    <property type="project" value="UniProtKB-KW"/>
</dbReference>
<accession>A0A8T0XBH9</accession>
<dbReference type="SMART" id="SM00343">
    <property type="entry name" value="ZnF_C2HC"/>
    <property type="match status" value="1"/>
</dbReference>
<keyword evidence="1" id="KW-0479">Metal-binding</keyword>
<name>A0A8T0XBH9_PANVG</name>
<dbReference type="GO" id="GO:0003676">
    <property type="term" value="F:nucleic acid binding"/>
    <property type="evidence" value="ECO:0007669"/>
    <property type="project" value="InterPro"/>
</dbReference>
<evidence type="ECO:0000313" key="5">
    <source>
        <dbReference type="EMBL" id="KAG2658911.1"/>
    </source>
</evidence>
<dbReference type="Gene3D" id="4.10.60.10">
    <property type="entry name" value="Zinc finger, CCHC-type"/>
    <property type="match status" value="1"/>
</dbReference>
<feature type="region of interest" description="Disordered" evidence="3">
    <location>
        <begin position="255"/>
        <end position="280"/>
    </location>
</feature>
<dbReference type="AlphaFoldDB" id="A0A8T0XBH9"/>
<evidence type="ECO:0000256" key="1">
    <source>
        <dbReference type="PROSITE-ProRule" id="PRU00047"/>
    </source>
</evidence>
<evidence type="ECO:0000313" key="6">
    <source>
        <dbReference type="Proteomes" id="UP000823388"/>
    </source>
</evidence>
<evidence type="ECO:0000256" key="2">
    <source>
        <dbReference type="SAM" id="Coils"/>
    </source>
</evidence>
<evidence type="ECO:0000259" key="4">
    <source>
        <dbReference type="PROSITE" id="PS50158"/>
    </source>
</evidence>
<dbReference type="PROSITE" id="PS50158">
    <property type="entry name" value="ZF_CCHC"/>
    <property type="match status" value="1"/>
</dbReference>
<keyword evidence="6" id="KW-1185">Reference proteome</keyword>
<sequence length="564" mass="63869">MQVYLYGLNPHLWMVVCVGVPQLGEDEVATTEYEHDMFRNAQAVRVIRSSLSTMEYNKVRGIASAKEIWDTLKMSHEGNEEMNVLNVAKSIAKEEVKTIALKAEPSKMVESNEHDGESTDEELVLMVKNLKRFMKKRNVKKGTTQRRCNKCGEKDHFIADCPQNKNNKDEDKKYKDKGKDKSYDKEKRYKEKSKEYKKKNGKAHVGEGWESSDASDNEGTTSLALFTASSTPRLFNNLSDDEDDHLMCLMAKGNKVSNYLNPPSSPTSTSSEVEDDLDKEEAQHKENMIKNFGKENYKQIKKLVEKLEKKKEILKEKEDLLVLEKERNLSLEESLAKKKDKVEKLTTDLSLANDSNVRIELQERHSRLEDINKDLEVSYNTLWESTKSSSKAKLDSNASTSKGCSKCYDHDINACVTNLSKLEEAIKSKDDQIHKWFPSIGDGLGLTRGNKANGTKIVKGQAIPLWKKGANLDDLMTMAHNGSKVNIDQGKNKVEATTKVNSSNKNVSSPISRNYIVDYTVVLQNGKMVVKYIGAHTRKLRSVWVPKMAYSNLQGPKQVWVPKA</sequence>
<comment type="caution">
    <text evidence="5">The sequence shown here is derived from an EMBL/GenBank/DDBJ whole genome shotgun (WGS) entry which is preliminary data.</text>
</comment>
<dbReference type="EMBL" id="CM029037">
    <property type="protein sequence ID" value="KAG2658911.1"/>
    <property type="molecule type" value="Genomic_DNA"/>
</dbReference>
<dbReference type="Proteomes" id="UP000823388">
    <property type="component" value="Chromosome 1K"/>
</dbReference>
<dbReference type="Pfam" id="PF14223">
    <property type="entry name" value="Retrotran_gag_2"/>
    <property type="match status" value="1"/>
</dbReference>
<proteinExistence type="predicted"/>
<dbReference type="SUPFAM" id="SSF57756">
    <property type="entry name" value="Retrovirus zinc finger-like domains"/>
    <property type="match status" value="1"/>
</dbReference>
<reference evidence="5" key="1">
    <citation type="submission" date="2020-05" db="EMBL/GenBank/DDBJ databases">
        <title>WGS assembly of Panicum virgatum.</title>
        <authorList>
            <person name="Lovell J.T."/>
            <person name="Jenkins J."/>
            <person name="Shu S."/>
            <person name="Juenger T.E."/>
            <person name="Schmutz J."/>
        </authorList>
    </citation>
    <scope>NUCLEOTIDE SEQUENCE</scope>
    <source>
        <strain evidence="5">AP13</strain>
    </source>
</reference>
<feature type="region of interest" description="Disordered" evidence="3">
    <location>
        <begin position="159"/>
        <end position="218"/>
    </location>
</feature>
<keyword evidence="2" id="KW-0175">Coiled coil</keyword>